<dbReference type="SUPFAM" id="SSF48452">
    <property type="entry name" value="TPR-like"/>
    <property type="match status" value="2"/>
</dbReference>
<dbReference type="Pfam" id="PF00990">
    <property type="entry name" value="GGDEF"/>
    <property type="match status" value="1"/>
</dbReference>
<evidence type="ECO:0000256" key="3">
    <source>
        <dbReference type="ARBA" id="ARBA00034247"/>
    </source>
</evidence>
<dbReference type="SMART" id="SM00267">
    <property type="entry name" value="GGDEF"/>
    <property type="match status" value="1"/>
</dbReference>
<dbReference type="CDD" id="cd01949">
    <property type="entry name" value="GGDEF"/>
    <property type="match status" value="1"/>
</dbReference>
<comment type="caution">
    <text evidence="6">The sequence shown here is derived from an EMBL/GenBank/DDBJ whole genome shotgun (WGS) entry which is preliminary data.</text>
</comment>
<dbReference type="RefSeq" id="WP_126807631.1">
    <property type="nucleotide sequence ID" value="NZ_PIPP01000003.1"/>
</dbReference>
<keyword evidence="4" id="KW-0472">Membrane</keyword>
<dbReference type="InterPro" id="IPR000160">
    <property type="entry name" value="GGDEF_dom"/>
</dbReference>
<feature type="domain" description="GGDEF" evidence="5">
    <location>
        <begin position="526"/>
        <end position="663"/>
    </location>
</feature>
<dbReference type="NCBIfam" id="TIGR00254">
    <property type="entry name" value="GGDEF"/>
    <property type="match status" value="1"/>
</dbReference>
<dbReference type="PANTHER" id="PTHR45138:SF9">
    <property type="entry name" value="DIGUANYLATE CYCLASE DGCM-RELATED"/>
    <property type="match status" value="1"/>
</dbReference>
<evidence type="ECO:0000259" key="5">
    <source>
        <dbReference type="PROSITE" id="PS50887"/>
    </source>
</evidence>
<evidence type="ECO:0000256" key="1">
    <source>
        <dbReference type="ARBA" id="ARBA00001946"/>
    </source>
</evidence>
<reference evidence="7" key="1">
    <citation type="journal article" date="2018" name="Front. Microbiol.">
        <title>Genome-Based Analysis Reveals the Taxonomy and Diversity of the Family Idiomarinaceae.</title>
        <authorList>
            <person name="Liu Y."/>
            <person name="Lai Q."/>
            <person name="Shao Z."/>
        </authorList>
    </citation>
    <scope>NUCLEOTIDE SEQUENCE [LARGE SCALE GENOMIC DNA]</scope>
    <source>
        <strain evidence="7">AIS</strain>
    </source>
</reference>
<dbReference type="PROSITE" id="PS50887">
    <property type="entry name" value="GGDEF"/>
    <property type="match status" value="1"/>
</dbReference>
<gene>
    <name evidence="6" type="ORF">CWE13_08290</name>
</gene>
<sequence>MAKINLISLQNPRIWLPTVVICGSLFFSAGAHFEPTSVEANGASSAIPEPVRDSAIEAELEGILGVGFVPRDRTKFETILAKITNETPIETYVRGQGYQVLALAIADDNLPAAVALGEAILAKAFDSGNANAIAEAHIILAEAYLQKDEIDAAENLISDIEEYSADVTNPRVQYHAKHLIARTLIRFEEFGRALEYMLDAHAIISATNDASTQRRRQFLNLHITRLQANLGNYRAAIETANATIEESLRYGLTERLPDIYLVRAYAQQYIDGPSPELVTAFLEAAREGAALGNGRVEMLGYNNAGAAELLMGNLDAASTYLEQGIEVATRINNVNERSVTEFNLGYIKVMQGNYEQGLAEMLAAAEVFKSFALQREISILLSHIADAYEMAGMYQEQAAVLKEQNEMQSELFQNERDRVISELQVRYEAGEKSLQIQILEQDAQLQAQRLSEQQRTQKYAIAIGILLVIIIFLTAYAYRKSRKVNQLLNRANHELNEQSLRDPLTSLFNRRAVQKRFLDERRTYQGTHGLFLIDVDYFKSVNDQYGHDVGDEILVEVSKRLIDITRENDMVIRWGGEEFLLIIGNIDTASLSRFATKILRSVCQEKYQTSKGALVITISGGAIPVSANQTNVIENWDESLKLADDLLYMSKENGRNQIHVRAENHTTSIALS</sequence>
<comment type="catalytic activity">
    <reaction evidence="3">
        <text>2 GTP = 3',3'-c-di-GMP + 2 diphosphate</text>
        <dbReference type="Rhea" id="RHEA:24898"/>
        <dbReference type="ChEBI" id="CHEBI:33019"/>
        <dbReference type="ChEBI" id="CHEBI:37565"/>
        <dbReference type="ChEBI" id="CHEBI:58805"/>
        <dbReference type="EC" id="2.7.7.65"/>
    </reaction>
</comment>
<feature type="transmembrane region" description="Helical" evidence="4">
    <location>
        <begin position="459"/>
        <end position="478"/>
    </location>
</feature>
<keyword evidence="4" id="KW-1133">Transmembrane helix</keyword>
<dbReference type="FunFam" id="3.30.70.270:FF:000001">
    <property type="entry name" value="Diguanylate cyclase domain protein"/>
    <property type="match status" value="1"/>
</dbReference>
<evidence type="ECO:0000256" key="4">
    <source>
        <dbReference type="SAM" id="Phobius"/>
    </source>
</evidence>
<organism evidence="6 7">
    <name type="scientific">Aliidiomarina shirensis</name>
    <dbReference type="NCBI Taxonomy" id="1048642"/>
    <lineage>
        <taxon>Bacteria</taxon>
        <taxon>Pseudomonadati</taxon>
        <taxon>Pseudomonadota</taxon>
        <taxon>Gammaproteobacteria</taxon>
        <taxon>Alteromonadales</taxon>
        <taxon>Idiomarinaceae</taxon>
        <taxon>Aliidiomarina</taxon>
    </lineage>
</organism>
<dbReference type="Gene3D" id="3.30.70.270">
    <property type="match status" value="1"/>
</dbReference>
<dbReference type="InterPro" id="IPR029787">
    <property type="entry name" value="Nucleotide_cyclase"/>
</dbReference>
<dbReference type="Gene3D" id="1.25.40.10">
    <property type="entry name" value="Tetratricopeptide repeat domain"/>
    <property type="match status" value="1"/>
</dbReference>
<comment type="cofactor">
    <cofactor evidence="1">
        <name>Mg(2+)</name>
        <dbReference type="ChEBI" id="CHEBI:18420"/>
    </cofactor>
</comment>
<dbReference type="GO" id="GO:0052621">
    <property type="term" value="F:diguanylate cyclase activity"/>
    <property type="evidence" value="ECO:0007669"/>
    <property type="project" value="UniProtKB-EC"/>
</dbReference>
<evidence type="ECO:0000313" key="6">
    <source>
        <dbReference type="EMBL" id="RUO36836.1"/>
    </source>
</evidence>
<protein>
    <recommendedName>
        <fullName evidence="2">diguanylate cyclase</fullName>
        <ecNumber evidence="2">2.7.7.65</ecNumber>
    </recommendedName>
</protein>
<dbReference type="Proteomes" id="UP000286934">
    <property type="component" value="Unassembled WGS sequence"/>
</dbReference>
<dbReference type="InterPro" id="IPR050469">
    <property type="entry name" value="Diguanylate_Cyclase"/>
</dbReference>
<dbReference type="SUPFAM" id="SSF55073">
    <property type="entry name" value="Nucleotide cyclase"/>
    <property type="match status" value="1"/>
</dbReference>
<dbReference type="OrthoDB" id="6191081at2"/>
<dbReference type="EMBL" id="PIPP01000003">
    <property type="protein sequence ID" value="RUO36836.1"/>
    <property type="molecule type" value="Genomic_DNA"/>
</dbReference>
<dbReference type="InterPro" id="IPR043128">
    <property type="entry name" value="Rev_trsase/Diguanyl_cyclase"/>
</dbReference>
<dbReference type="InterPro" id="IPR011990">
    <property type="entry name" value="TPR-like_helical_dom_sf"/>
</dbReference>
<proteinExistence type="predicted"/>
<dbReference type="PANTHER" id="PTHR45138">
    <property type="entry name" value="REGULATORY COMPONENTS OF SENSORY TRANSDUCTION SYSTEM"/>
    <property type="match status" value="1"/>
</dbReference>
<dbReference type="EC" id="2.7.7.65" evidence="2"/>
<evidence type="ECO:0000313" key="7">
    <source>
        <dbReference type="Proteomes" id="UP000286934"/>
    </source>
</evidence>
<evidence type="ECO:0000256" key="2">
    <source>
        <dbReference type="ARBA" id="ARBA00012528"/>
    </source>
</evidence>
<dbReference type="AlphaFoldDB" id="A0A432WSU0"/>
<keyword evidence="7" id="KW-1185">Reference proteome</keyword>
<name>A0A432WSU0_9GAMM</name>
<accession>A0A432WSU0</accession>
<keyword evidence="4" id="KW-0812">Transmembrane</keyword>